<protein>
    <recommendedName>
        <fullName evidence="3">Polysaccharide deacetylase</fullName>
    </recommendedName>
</protein>
<dbReference type="Proteomes" id="UP000199053">
    <property type="component" value="Unassembled WGS sequence"/>
</dbReference>
<dbReference type="InterPro" id="IPR054492">
    <property type="entry name" value="WbmS-like"/>
</dbReference>
<dbReference type="AlphaFoldDB" id="A0A1G9CMK6"/>
<dbReference type="Gene3D" id="3.20.20.370">
    <property type="entry name" value="Glycoside hydrolase/deacetylase"/>
    <property type="match status" value="1"/>
</dbReference>
<dbReference type="Pfam" id="PF22537">
    <property type="entry name" value="WbmS-like"/>
    <property type="match status" value="1"/>
</dbReference>
<gene>
    <name evidence="1" type="ORF">SAMN05660337_0727</name>
</gene>
<reference evidence="2" key="1">
    <citation type="submission" date="2016-10" db="EMBL/GenBank/DDBJ databases">
        <authorList>
            <person name="Varghese N."/>
            <person name="Submissions S."/>
        </authorList>
    </citation>
    <scope>NUCLEOTIDE SEQUENCE [LARGE SCALE GENOMIC DNA]</scope>
    <source>
        <strain evidence="2">DSM 16995</strain>
    </source>
</reference>
<sequence length="247" mass="28284">MPDLSVPQYCITLDTDWASDVAVEYTIELINGFGIKPTVFATNASEVVSKYASEGKIEVGLHPNFLPNSTHGDDYLTVIDTLFEMFPEANTFRAHAYFENSLISREFYKRGIKYDANLCLYLQEGLTPLRHESGLLRFPTFLEDGVHLFYYKNKCLSDNVKKLFFTDGLKILNFHPTSIFFNIGTLDVYDKYKSLKDITSEHLNLACDGYGAKTLLTETINLIKAKGWDFYSLNELYQNYKHILLNS</sequence>
<name>A0A1G9CMK6_9BACT</name>
<dbReference type="STRING" id="246191.SAMN05660337_0727"/>
<evidence type="ECO:0000313" key="2">
    <source>
        <dbReference type="Proteomes" id="UP000199053"/>
    </source>
</evidence>
<organism evidence="1 2">
    <name type="scientific">Maridesulfovibrio ferrireducens</name>
    <dbReference type="NCBI Taxonomy" id="246191"/>
    <lineage>
        <taxon>Bacteria</taxon>
        <taxon>Pseudomonadati</taxon>
        <taxon>Thermodesulfobacteriota</taxon>
        <taxon>Desulfovibrionia</taxon>
        <taxon>Desulfovibrionales</taxon>
        <taxon>Desulfovibrionaceae</taxon>
        <taxon>Maridesulfovibrio</taxon>
    </lineage>
</organism>
<dbReference type="RefSeq" id="WP_092158294.1">
    <property type="nucleotide sequence ID" value="NZ_FNGA01000001.1"/>
</dbReference>
<dbReference type="EMBL" id="FNGA01000001">
    <property type="protein sequence ID" value="SDK52695.1"/>
    <property type="molecule type" value="Genomic_DNA"/>
</dbReference>
<evidence type="ECO:0000313" key="1">
    <source>
        <dbReference type="EMBL" id="SDK52695.1"/>
    </source>
</evidence>
<dbReference type="OrthoDB" id="9805877at2"/>
<keyword evidence="2" id="KW-1185">Reference proteome</keyword>
<evidence type="ECO:0008006" key="3">
    <source>
        <dbReference type="Google" id="ProtNLM"/>
    </source>
</evidence>
<proteinExistence type="predicted"/>
<accession>A0A1G9CMK6</accession>